<dbReference type="CDD" id="cd04329">
    <property type="entry name" value="RNAP_II_Rpb7_N"/>
    <property type="match status" value="1"/>
</dbReference>
<dbReference type="SUPFAM" id="SSF50249">
    <property type="entry name" value="Nucleic acid-binding proteins"/>
    <property type="match status" value="1"/>
</dbReference>
<keyword evidence="4" id="KW-0804">Transcription</keyword>
<dbReference type="Pfam" id="PF00575">
    <property type="entry name" value="S1"/>
    <property type="match status" value="1"/>
</dbReference>
<dbReference type="SUPFAM" id="SSF88798">
    <property type="entry name" value="N-terminal, heterodimerisation domain of RBP7 (RpoE)"/>
    <property type="match status" value="1"/>
</dbReference>
<dbReference type="GO" id="GO:0005665">
    <property type="term" value="C:RNA polymerase II, core complex"/>
    <property type="evidence" value="ECO:0007669"/>
    <property type="project" value="TreeGrafter"/>
</dbReference>
<evidence type="ECO:0000256" key="3">
    <source>
        <dbReference type="ARBA" id="ARBA00022478"/>
    </source>
</evidence>
<dbReference type="GO" id="GO:0060213">
    <property type="term" value="P:positive regulation of nuclear-transcribed mRNA poly(A) tail shortening"/>
    <property type="evidence" value="ECO:0007669"/>
    <property type="project" value="TreeGrafter"/>
</dbReference>
<evidence type="ECO:0000259" key="7">
    <source>
        <dbReference type="Pfam" id="PF03876"/>
    </source>
</evidence>
<dbReference type="Gene3D" id="2.40.50.140">
    <property type="entry name" value="Nucleic acid-binding proteins"/>
    <property type="match status" value="1"/>
</dbReference>
<dbReference type="InterPro" id="IPR005576">
    <property type="entry name" value="Rpb7-like_N"/>
</dbReference>
<dbReference type="GO" id="GO:0031369">
    <property type="term" value="F:translation initiation factor binding"/>
    <property type="evidence" value="ECO:0007669"/>
    <property type="project" value="TreeGrafter"/>
</dbReference>
<dbReference type="EMBL" id="HBIZ01009332">
    <property type="protein sequence ID" value="CAE0752886.1"/>
    <property type="molecule type" value="Transcribed_RNA"/>
</dbReference>
<dbReference type="InterPro" id="IPR012340">
    <property type="entry name" value="NA-bd_OB-fold"/>
</dbReference>
<dbReference type="AlphaFoldDB" id="A0A7S4B3S9"/>
<evidence type="ECO:0008006" key="9">
    <source>
        <dbReference type="Google" id="ProtNLM"/>
    </source>
</evidence>
<dbReference type="Pfam" id="PF03876">
    <property type="entry name" value="SHS2_Rpb7-N"/>
    <property type="match status" value="1"/>
</dbReference>
<accession>A0A7S4B3S9</accession>
<gene>
    <name evidence="8" type="ORF">PCAR00345_LOCUS5473</name>
</gene>
<dbReference type="InterPro" id="IPR045113">
    <property type="entry name" value="Rpb7-like"/>
</dbReference>
<evidence type="ECO:0000256" key="2">
    <source>
        <dbReference type="ARBA" id="ARBA00009307"/>
    </source>
</evidence>
<evidence type="ECO:0000313" key="8">
    <source>
        <dbReference type="EMBL" id="CAE0752886.1"/>
    </source>
</evidence>
<feature type="domain" description="S1 motif" evidence="6">
    <location>
        <begin position="79"/>
        <end position="158"/>
    </location>
</feature>
<evidence type="ECO:0000256" key="1">
    <source>
        <dbReference type="ARBA" id="ARBA00004123"/>
    </source>
</evidence>
<keyword evidence="3" id="KW-0240">DNA-directed RNA polymerase</keyword>
<dbReference type="FunFam" id="3.30.1490.120:FF:000001">
    <property type="entry name" value="DNA-directed RNA polymerase II subunit RPB7"/>
    <property type="match status" value="1"/>
</dbReference>
<feature type="domain" description="RNA polymerase Rpb7-like N-terminal" evidence="7">
    <location>
        <begin position="12"/>
        <end position="63"/>
    </location>
</feature>
<dbReference type="Gene3D" id="3.30.1490.120">
    <property type="entry name" value="RNA polymerase Rpb7-like, N-terminal domain"/>
    <property type="match status" value="1"/>
</dbReference>
<dbReference type="GO" id="GO:0006367">
    <property type="term" value="P:transcription initiation at RNA polymerase II promoter"/>
    <property type="evidence" value="ECO:0007669"/>
    <property type="project" value="TreeGrafter"/>
</dbReference>
<dbReference type="FunFam" id="2.40.50.140:FF:000043">
    <property type="entry name" value="DNA-directed RNA polymerase II subunit RPB7"/>
    <property type="match status" value="1"/>
</dbReference>
<comment type="similarity">
    <text evidence="2">Belongs to the eukaryotic RPB7/RPC8 RNA polymerase subunit family.</text>
</comment>
<dbReference type="PANTHER" id="PTHR12709:SF4">
    <property type="entry name" value="DNA-DIRECTED RNA POLYMERASE II SUBUNIT RPB7"/>
    <property type="match status" value="1"/>
</dbReference>
<sequence length="175" mass="19709">MFFHIEMERELLLYPRHFGPNINELLTQKLIQKVEGSCSGRYGFVICVTQVTSIGDGRIREGAGVVTFQLKFTAIVFRPFKGEVLDAVVTTVNKMGFFAEVGPLQVFVSKHQTPTDMVFDAQSNPVSYVQHNIDEQPVRVTKDSEVRLRVIGTHFDASEIRAIGTIKENYLGLIM</sequence>
<evidence type="ECO:0000256" key="5">
    <source>
        <dbReference type="ARBA" id="ARBA00023242"/>
    </source>
</evidence>
<reference evidence="8" key="1">
    <citation type="submission" date="2021-01" db="EMBL/GenBank/DDBJ databases">
        <authorList>
            <person name="Corre E."/>
            <person name="Pelletier E."/>
            <person name="Niang G."/>
            <person name="Scheremetjew M."/>
            <person name="Finn R."/>
            <person name="Kale V."/>
            <person name="Holt S."/>
            <person name="Cochrane G."/>
            <person name="Meng A."/>
            <person name="Brown T."/>
            <person name="Cohen L."/>
        </authorList>
    </citation>
    <scope>NUCLEOTIDE SEQUENCE</scope>
    <source>
        <strain evidence="8">CCMP645</strain>
    </source>
</reference>
<evidence type="ECO:0000259" key="6">
    <source>
        <dbReference type="Pfam" id="PF00575"/>
    </source>
</evidence>
<dbReference type="PANTHER" id="PTHR12709">
    <property type="entry name" value="DNA-DIRECTED RNA POLYMERASE II, III"/>
    <property type="match status" value="1"/>
</dbReference>
<dbReference type="CDD" id="cd04462">
    <property type="entry name" value="S1_RNAPII_Rpb7"/>
    <property type="match status" value="1"/>
</dbReference>
<dbReference type="GO" id="GO:0045948">
    <property type="term" value="P:positive regulation of translational initiation"/>
    <property type="evidence" value="ECO:0007669"/>
    <property type="project" value="TreeGrafter"/>
</dbReference>
<name>A0A7S4B3S9_CHRCT</name>
<dbReference type="GO" id="GO:0003727">
    <property type="term" value="F:single-stranded RNA binding"/>
    <property type="evidence" value="ECO:0007669"/>
    <property type="project" value="TreeGrafter"/>
</dbReference>
<comment type="subcellular location">
    <subcellularLocation>
        <location evidence="1">Nucleus</location>
    </subcellularLocation>
</comment>
<protein>
    <recommendedName>
        <fullName evidence="9">DNA-directed RNA polymerase II subunit RPB7</fullName>
    </recommendedName>
</protein>
<organism evidence="8">
    <name type="scientific">Chrysotila carterae</name>
    <name type="common">Marine alga</name>
    <name type="synonym">Syracosphaera carterae</name>
    <dbReference type="NCBI Taxonomy" id="13221"/>
    <lineage>
        <taxon>Eukaryota</taxon>
        <taxon>Haptista</taxon>
        <taxon>Haptophyta</taxon>
        <taxon>Prymnesiophyceae</taxon>
        <taxon>Isochrysidales</taxon>
        <taxon>Isochrysidaceae</taxon>
        <taxon>Chrysotila</taxon>
    </lineage>
</organism>
<evidence type="ECO:0000256" key="4">
    <source>
        <dbReference type="ARBA" id="ARBA00023163"/>
    </source>
</evidence>
<proteinExistence type="inferred from homology"/>
<dbReference type="InterPro" id="IPR036898">
    <property type="entry name" value="RNA_pol_Rpb7-like_N_sf"/>
</dbReference>
<dbReference type="GO" id="GO:0003697">
    <property type="term" value="F:single-stranded DNA binding"/>
    <property type="evidence" value="ECO:0007669"/>
    <property type="project" value="TreeGrafter"/>
</dbReference>
<dbReference type="GO" id="GO:0000932">
    <property type="term" value="C:P-body"/>
    <property type="evidence" value="ECO:0007669"/>
    <property type="project" value="TreeGrafter"/>
</dbReference>
<dbReference type="InterPro" id="IPR003029">
    <property type="entry name" value="S1_domain"/>
</dbReference>
<keyword evidence="5" id="KW-0539">Nucleus</keyword>